<dbReference type="InterPro" id="IPR005201">
    <property type="entry name" value="TIM_ENGase"/>
</dbReference>
<feature type="signal peptide" evidence="3">
    <location>
        <begin position="1"/>
        <end position="34"/>
    </location>
</feature>
<dbReference type="Gene3D" id="3.20.20.80">
    <property type="entry name" value="Glycosidases"/>
    <property type="match status" value="1"/>
</dbReference>
<feature type="coiled-coil region" evidence="1">
    <location>
        <begin position="1080"/>
        <end position="1118"/>
    </location>
</feature>
<evidence type="ECO:0000259" key="4">
    <source>
        <dbReference type="PROSITE" id="PS50022"/>
    </source>
</evidence>
<dbReference type="InterPro" id="IPR013783">
    <property type="entry name" value="Ig-like_fold"/>
</dbReference>
<feature type="region of interest" description="Disordered" evidence="2">
    <location>
        <begin position="721"/>
        <end position="746"/>
    </location>
</feature>
<dbReference type="Proteomes" id="UP000003028">
    <property type="component" value="Unassembled WGS sequence"/>
</dbReference>
<keyword evidence="3" id="KW-0732">Signal</keyword>
<dbReference type="STRING" id="1648.A2I91_06695"/>
<dbReference type="Pfam" id="PF21910">
    <property type="entry name" value="GH85_C"/>
    <property type="match status" value="1"/>
</dbReference>
<evidence type="ECO:0000313" key="5">
    <source>
        <dbReference type="EMBL" id="EFY09350.1"/>
    </source>
</evidence>
<dbReference type="SUPFAM" id="SSF49785">
    <property type="entry name" value="Galactose-binding domain-like"/>
    <property type="match status" value="1"/>
</dbReference>
<organism evidence="5 6">
    <name type="scientific">Erysipelothrix rhusiopathiae ATCC 19414</name>
    <dbReference type="NCBI Taxonomy" id="525280"/>
    <lineage>
        <taxon>Bacteria</taxon>
        <taxon>Bacillati</taxon>
        <taxon>Bacillota</taxon>
        <taxon>Erysipelotrichia</taxon>
        <taxon>Erysipelotrichales</taxon>
        <taxon>Erysipelotrichaceae</taxon>
        <taxon>Erysipelothrix</taxon>
    </lineage>
</organism>
<evidence type="ECO:0000256" key="1">
    <source>
        <dbReference type="SAM" id="Coils"/>
    </source>
</evidence>
<dbReference type="InterPro" id="IPR032979">
    <property type="entry name" value="ENGase"/>
</dbReference>
<dbReference type="PROSITE" id="PS50022">
    <property type="entry name" value="FA58C_3"/>
    <property type="match status" value="1"/>
</dbReference>
<proteinExistence type="predicted"/>
<feature type="region of interest" description="Disordered" evidence="2">
    <location>
        <begin position="1456"/>
        <end position="1535"/>
    </location>
</feature>
<accession>E7FU39</accession>
<dbReference type="PANTHER" id="PTHR13246:SF1">
    <property type="entry name" value="CYTOSOLIC ENDO-BETA-N-ACETYLGLUCOSAMINIDASE"/>
    <property type="match status" value="1"/>
</dbReference>
<dbReference type="OrthoDB" id="1089471at2"/>
<dbReference type="GO" id="GO:0033925">
    <property type="term" value="F:mannosyl-glycoprotein endo-beta-N-acetylglucosaminidase activity"/>
    <property type="evidence" value="ECO:0007669"/>
    <property type="project" value="InterPro"/>
</dbReference>
<dbReference type="Gene3D" id="2.60.40.10">
    <property type="entry name" value="Immunoglobulins"/>
    <property type="match status" value="1"/>
</dbReference>
<feature type="chain" id="PRO_5003219863" evidence="3">
    <location>
        <begin position="35"/>
        <end position="1556"/>
    </location>
</feature>
<dbReference type="InterPro" id="IPR008979">
    <property type="entry name" value="Galactose-bd-like_sf"/>
</dbReference>
<gene>
    <name evidence="5" type="ORF">HMPREF0357_10145</name>
</gene>
<evidence type="ECO:0000256" key="2">
    <source>
        <dbReference type="SAM" id="MobiDB-lite"/>
    </source>
</evidence>
<feature type="domain" description="F5/8 type C" evidence="4">
    <location>
        <begin position="699"/>
        <end position="847"/>
    </location>
</feature>
<dbReference type="Pfam" id="PF03644">
    <property type="entry name" value="Glyco_hydro_85"/>
    <property type="match status" value="1"/>
</dbReference>
<keyword evidence="1" id="KW-0175">Coiled coil</keyword>
<dbReference type="RefSeq" id="WP_003773215.1">
    <property type="nucleotide sequence ID" value="NZ_ACLK02000001.1"/>
</dbReference>
<dbReference type="Pfam" id="PF07554">
    <property type="entry name" value="FIVAR"/>
    <property type="match status" value="2"/>
</dbReference>
<dbReference type="InterPro" id="IPR000421">
    <property type="entry name" value="FA58C"/>
</dbReference>
<sequence>MKRNSRFKSYVKTTLAVVTSFSLLLPFFVMPSHALVTGDGTDEVNEAYHDGLSLQPLSPAFRLETLMKWTPETDPDASLNRATIPLNTNRFKGHQINDLAHPDAKITNAAIINANHDSSPSTGGSDFNIYAFDNWQYIDSLIYWAGTDEGIFALPSPDIVDAAHKNGVPVYATLGFPWGSGQPDSLKELEAMVQQNPDGSFPAADKMIEIAQYFGFDGYFFNQETYGSNQRVANQLNAMLRYMRTKSREMGYPINISWYDAMANNGNVSHQNAINQSNDLWMKPVDHKDDFGVDEFFINYNWQGRVQGTSDYLKSIGRNPFDAYTGFEIQQRSHKTNIDSRTLIGADKRILSSIALYASNSTMGLARDPEDFHHQENILYTGPQGDPTLADDSQNWKGMSRYVVDKSVITGTEFQTSFNSGHGRKWFTDGVLTRDGAWHNRAIQDIMPTWRFWVKDHKAGQARAAIAYDFDDAYNGGNALKIEGNFKAGDTNEVMLYSTKLNVTDTTKVDVVTKTTPNTTLRLGVTFDENYKDHDATFFTLTSDKDGWVRHSVDLSTYSGSVMHALSLQVEAKQAGPIKVNLGQIHVYTNTAPRLAGPSNIVVTEQLLADARMAQFRATWDKVDGAQYYEVYQVNNDGVPVLLGTSTNNHFYADKITRTDANAFEDNHTTIQVITINKDGQRGLGTEGRFEWGVDLNRSEVVEMEVPINVALNAEVTAVSHQNDAEPASKALDGTAQGNSKWASSPKSNGYMDIKLDAPKTIKRWRVEHAEYGGEAKDMNTINFSLHYKNEKGDWILAKQIKNNREAVTDVLLDEPITSQEWKLKIDLAGSSPWQAVRIYEWQMFETDSFPKPNNLLLNQVEAKPQANGIGSLTFKHVPAKTTVHLYRKLEDKKPNQSIRNEKQGTMVLKDFDFSEYDGLIYYTIQPDFSEESFKNSIAFEIPTETKAMTSIHITSDVNEAIEVPFMIKNHENKVVYEGVSTQAGIETELPLGNYTLTLKTLPKGYPNNILEYPFEVKDDISMNQVSITLVQSKSYQALNIGLEAYEKLDRKIYTQASLEKADSVVVEAKALLELETAQEKDYEAMLIKLNDAIDKLEKIHDAEYVKLQERIQELESLDRSVYTEASLAQFDTIYAEAKAMLEGNEASETQYKTIHERLNKALDDLVLKLDIKALDALIESAKTIDASLYTSESFATFQEVLENVQTLRNKVSYQTEMDALVKSLQESIDGLKRIRNTEFLEQLIKEADAVNLDLYTESSLIRLHDAHKHARTIAELELSTQQDIDDAAENLKHALSLLERIDMSQDWSGVDELIEMLGELEANRYDETTFKALQEYIEQVNTLRLDLNLSQDEIDEVAEKVQELVINLRPVKLDQEMIDRLEDRVSEARQLDVTHYTEESFVGLENALQKAETILGRIQGRQFRSISIPKPVSQEELNEAVLELETAMDALVRIDESVDPEEKPEVRPEVKPEVKPEEKPEVKPEEKPEVKPEEKPEVKPETNPSEALNKGGTEGVISQKDKTKELPKTGVSNTSLYGGIVMLGLGLALKRRHKH</sequence>
<name>E7FU39_ERYRH</name>
<dbReference type="Gene3D" id="2.60.120.260">
    <property type="entry name" value="Galactose-binding domain-like"/>
    <property type="match status" value="2"/>
</dbReference>
<protein>
    <submittedName>
        <fullName evidence="5">LPXTG-motif cell wall anchor domain protein</fullName>
    </submittedName>
</protein>
<dbReference type="EMBL" id="ACLK02000001">
    <property type="protein sequence ID" value="EFY09350.1"/>
    <property type="molecule type" value="Genomic_DNA"/>
</dbReference>
<reference evidence="5" key="1">
    <citation type="submission" date="2011-01" db="EMBL/GenBank/DDBJ databases">
        <authorList>
            <person name="Muzny D."/>
            <person name="Qin X."/>
            <person name="Buhay C."/>
            <person name="Dugan-Rocha S."/>
            <person name="Ding Y."/>
            <person name="Chen G."/>
            <person name="Hawes A."/>
            <person name="Holder M."/>
            <person name="Jhangiani S."/>
            <person name="Johnson A."/>
            <person name="Khan Z."/>
            <person name="Li Z."/>
            <person name="Liu W."/>
            <person name="Liu X."/>
            <person name="Perez L."/>
            <person name="Shen H."/>
            <person name="Wang Q."/>
            <person name="Watt J."/>
            <person name="Xi L."/>
            <person name="Xin Y."/>
            <person name="Zhou J."/>
            <person name="Deng J."/>
            <person name="Jiang H."/>
            <person name="Liu Y."/>
            <person name="Qu J."/>
            <person name="Song X.-Z."/>
            <person name="Zhang L."/>
            <person name="Villasana D."/>
            <person name="Johnson A."/>
            <person name="Liu J."/>
            <person name="Liyanage D."/>
            <person name="Lorensuhewa L."/>
            <person name="Robinson T."/>
            <person name="Song A."/>
            <person name="Song B.-B."/>
            <person name="Dinh H."/>
            <person name="Thornton R."/>
            <person name="Coyle M."/>
            <person name="Francisco L."/>
            <person name="Jackson L."/>
            <person name="Javaid M."/>
            <person name="Korchina V."/>
            <person name="Kovar C."/>
            <person name="Mata R."/>
            <person name="Mathew T."/>
            <person name="Ngo R."/>
            <person name="Nguyen L."/>
            <person name="Nguyen N."/>
            <person name="Okwuonu G."/>
            <person name="Ongeri F."/>
            <person name="Pham C."/>
            <person name="Simmons D."/>
            <person name="Wilczek-Boney K."/>
            <person name="Hale W."/>
            <person name="Jakkamsetti A."/>
            <person name="Pham P."/>
            <person name="Ruth R."/>
            <person name="San Lucas F."/>
            <person name="Warren J."/>
            <person name="Zhang J."/>
            <person name="Zhao Z."/>
            <person name="Zhou C."/>
            <person name="Zhu D."/>
            <person name="Lee S."/>
            <person name="Bess C."/>
            <person name="Blankenburg K."/>
            <person name="Forbes L."/>
            <person name="Fu Q."/>
            <person name="Gubbala S."/>
            <person name="Hirani K."/>
            <person name="Jayaseelan J.C."/>
            <person name="Lara F."/>
            <person name="Munidasa M."/>
            <person name="Palculict T."/>
            <person name="Patil S."/>
            <person name="Pu L.-L."/>
            <person name="Saada N."/>
            <person name="Tang L."/>
            <person name="Weissenberger G."/>
            <person name="Zhu Y."/>
            <person name="Hemphill L."/>
            <person name="Shang Y."/>
            <person name="Youmans B."/>
            <person name="Ayvaz T."/>
            <person name="Ross M."/>
            <person name="Santibanez J."/>
            <person name="Aqrawi P."/>
            <person name="Gross S."/>
            <person name="Joshi V."/>
            <person name="Fowler G."/>
            <person name="Nazareth L."/>
            <person name="Reid J."/>
            <person name="Worley K."/>
            <person name="Petrosino J."/>
            <person name="Highlander S."/>
            <person name="Gibbs R."/>
        </authorList>
    </citation>
    <scope>NUCLEOTIDE SEQUENCE [LARGE SCALE GENOMIC DNA]</scope>
    <source>
        <strain evidence="5">ATCC 19414</strain>
    </source>
</reference>
<keyword evidence="6" id="KW-1185">Reference proteome</keyword>
<feature type="compositionally biased region" description="Basic and acidic residues" evidence="2">
    <location>
        <begin position="1456"/>
        <end position="1501"/>
    </location>
</feature>
<evidence type="ECO:0000313" key="6">
    <source>
        <dbReference type="Proteomes" id="UP000003028"/>
    </source>
</evidence>
<dbReference type="Gene3D" id="1.20.1270.90">
    <property type="entry name" value="AF1782-like"/>
    <property type="match status" value="4"/>
</dbReference>
<comment type="caution">
    <text evidence="5">The sequence shown here is derived from an EMBL/GenBank/DDBJ whole genome shotgun (WGS) entry which is preliminary data.</text>
</comment>
<dbReference type="InterPro" id="IPR054110">
    <property type="entry name" value="EndoD-like_D2"/>
</dbReference>
<dbReference type="Pfam" id="PF00754">
    <property type="entry name" value="F5_F8_type_C"/>
    <property type="match status" value="1"/>
</dbReference>
<evidence type="ECO:0000256" key="3">
    <source>
        <dbReference type="SAM" id="SignalP"/>
    </source>
</evidence>
<dbReference type="PANTHER" id="PTHR13246">
    <property type="entry name" value="ENDO BETA N-ACETYLGLUCOSAMINIDASE"/>
    <property type="match status" value="1"/>
</dbReference>
<dbReference type="GO" id="GO:0005829">
    <property type="term" value="C:cytosol"/>
    <property type="evidence" value="ECO:0007669"/>
    <property type="project" value="UniProtKB-SubCell"/>
</dbReference>
<feature type="coiled-coil region" evidence="1">
    <location>
        <begin position="1334"/>
        <end position="1392"/>
    </location>
</feature>
<feature type="compositionally biased region" description="Polar residues" evidence="2">
    <location>
        <begin position="736"/>
        <end position="746"/>
    </location>
</feature>